<evidence type="ECO:0000313" key="2">
    <source>
        <dbReference type="Proteomes" id="UP000294682"/>
    </source>
</evidence>
<dbReference type="EMBL" id="SLUK01000006">
    <property type="protein sequence ID" value="TCL43220.1"/>
    <property type="molecule type" value="Genomic_DNA"/>
</dbReference>
<reference evidence="1 2" key="1">
    <citation type="submission" date="2019-03" db="EMBL/GenBank/DDBJ databases">
        <title>Genomic Encyclopedia of Type Strains, Phase IV (KMG-IV): sequencing the most valuable type-strain genomes for metagenomic binning, comparative biology and taxonomic classification.</title>
        <authorList>
            <person name="Goeker M."/>
        </authorList>
    </citation>
    <scope>NUCLEOTIDE SEQUENCE [LARGE SCALE GENOMIC DNA]</scope>
    <source>
        <strain evidence="1 2">DSM 100433</strain>
    </source>
</reference>
<dbReference type="AlphaFoldDB" id="A0A9X8UJV0"/>
<protein>
    <submittedName>
        <fullName evidence="1">Uncharacterized protein</fullName>
    </submittedName>
</protein>
<proteinExistence type="predicted"/>
<dbReference type="RefSeq" id="WP_132084592.1">
    <property type="nucleotide sequence ID" value="NZ_SLUK01000006.1"/>
</dbReference>
<comment type="caution">
    <text evidence="1">The sequence shown here is derived from an EMBL/GenBank/DDBJ whole genome shotgun (WGS) entry which is preliminary data.</text>
</comment>
<keyword evidence="2" id="KW-1185">Reference proteome</keyword>
<accession>A0A9X8UJV0</accession>
<gene>
    <name evidence="1" type="ORF">EDD78_10680</name>
</gene>
<dbReference type="Proteomes" id="UP000294682">
    <property type="component" value="Unassembled WGS sequence"/>
</dbReference>
<organism evidence="1 2">
    <name type="scientific">Harryflintia acetispora</name>
    <dbReference type="NCBI Taxonomy" id="1849041"/>
    <lineage>
        <taxon>Bacteria</taxon>
        <taxon>Bacillati</taxon>
        <taxon>Bacillota</taxon>
        <taxon>Clostridia</taxon>
        <taxon>Eubacteriales</taxon>
        <taxon>Oscillospiraceae</taxon>
        <taxon>Harryflintia</taxon>
    </lineage>
</organism>
<sequence>MAKTGTAAQAAVSQPEPKNIQRTIEELRGITGTSVALHYGACAAESWGPGKMVTQAEYEAAVKRFGSAPIGGKQKC</sequence>
<name>A0A9X8UJV0_9FIRM</name>
<evidence type="ECO:0000313" key="1">
    <source>
        <dbReference type="EMBL" id="TCL43220.1"/>
    </source>
</evidence>